<keyword evidence="2" id="KW-1185">Reference proteome</keyword>
<dbReference type="Gene3D" id="3.30.420.10">
    <property type="entry name" value="Ribonuclease H-like superfamily/Ribonuclease H"/>
    <property type="match status" value="1"/>
</dbReference>
<evidence type="ECO:0000313" key="1">
    <source>
        <dbReference type="EMBL" id="KYM85199.1"/>
    </source>
</evidence>
<evidence type="ECO:0000313" key="2">
    <source>
        <dbReference type="Proteomes" id="UP000078540"/>
    </source>
</evidence>
<accession>A0A195BJB0</accession>
<name>A0A195BJB0_9HYME</name>
<dbReference type="InterPro" id="IPR036397">
    <property type="entry name" value="RNaseH_sf"/>
</dbReference>
<feature type="non-terminal residue" evidence="1">
    <location>
        <position position="1"/>
    </location>
</feature>
<proteinExistence type="predicted"/>
<reference evidence="1 2" key="1">
    <citation type="submission" date="2015-09" db="EMBL/GenBank/DDBJ databases">
        <title>Atta colombica WGS genome.</title>
        <authorList>
            <person name="Nygaard S."/>
            <person name="Hu H."/>
            <person name="Boomsma J."/>
            <person name="Zhang G."/>
        </authorList>
    </citation>
    <scope>NUCLEOTIDE SEQUENCE [LARGE SCALE GENOMIC DNA]</scope>
    <source>
        <strain evidence="1">Treedump-2</strain>
        <tissue evidence="1">Whole body</tissue>
    </source>
</reference>
<protein>
    <submittedName>
        <fullName evidence="1">Uncharacterized protein</fullName>
    </submittedName>
</protein>
<sequence length="136" mass="15674">YNRRVAIIESLRAEHSAMEIIRFFRYPRSTVYDVVAKYTALEQSKDSNMPVKNLNPLDYYIWSVVKRVTNKSWHPNVTSLRIAIEAAFVGMDNAKRACERFRSRIEAVIQANGGYIEKLCSTGIPQVPCIRIFCNI</sequence>
<dbReference type="Proteomes" id="UP000078540">
    <property type="component" value="Unassembled WGS sequence"/>
</dbReference>
<dbReference type="GO" id="GO:0003676">
    <property type="term" value="F:nucleic acid binding"/>
    <property type="evidence" value="ECO:0007669"/>
    <property type="project" value="InterPro"/>
</dbReference>
<dbReference type="EMBL" id="KQ976455">
    <property type="protein sequence ID" value="KYM85199.1"/>
    <property type="molecule type" value="Genomic_DNA"/>
</dbReference>
<dbReference type="AlphaFoldDB" id="A0A195BJB0"/>
<organism evidence="1 2">
    <name type="scientific">Atta colombica</name>
    <dbReference type="NCBI Taxonomy" id="520822"/>
    <lineage>
        <taxon>Eukaryota</taxon>
        <taxon>Metazoa</taxon>
        <taxon>Ecdysozoa</taxon>
        <taxon>Arthropoda</taxon>
        <taxon>Hexapoda</taxon>
        <taxon>Insecta</taxon>
        <taxon>Pterygota</taxon>
        <taxon>Neoptera</taxon>
        <taxon>Endopterygota</taxon>
        <taxon>Hymenoptera</taxon>
        <taxon>Apocrita</taxon>
        <taxon>Aculeata</taxon>
        <taxon>Formicoidea</taxon>
        <taxon>Formicidae</taxon>
        <taxon>Myrmicinae</taxon>
        <taxon>Atta</taxon>
    </lineage>
</organism>
<gene>
    <name evidence="1" type="ORF">ALC53_04988</name>
</gene>